<evidence type="ECO:0000256" key="1">
    <source>
        <dbReference type="SAM" id="MobiDB-lite"/>
    </source>
</evidence>
<keyword evidence="4" id="KW-1185">Reference proteome</keyword>
<name>A0A3M7T4Z1_BRAPC</name>
<dbReference type="AlphaFoldDB" id="A0A3M7T4Z1"/>
<feature type="transmembrane region" description="Helical" evidence="2">
    <location>
        <begin position="138"/>
        <end position="157"/>
    </location>
</feature>
<protein>
    <submittedName>
        <fullName evidence="3">Uncharacterized protein</fullName>
    </submittedName>
</protein>
<keyword evidence="2" id="KW-0812">Transmembrane</keyword>
<keyword evidence="2" id="KW-0472">Membrane</keyword>
<sequence length="162" mass="18364">MENADDLRCAHSTAIWQNHKTSAISPWPIQTTTFLPSHFQSSPETLLAEQTHASTPTLNGKSILQAIQPSPIEASLNDSSPPKYPAPSPETVALEPPSKRVQIESLETTAYEGHHFFRNMLVVAEANLILPRKSRKRFQFSLIFVTFMFHFFQYFLIFDTCL</sequence>
<evidence type="ECO:0000256" key="2">
    <source>
        <dbReference type="SAM" id="Phobius"/>
    </source>
</evidence>
<gene>
    <name evidence="3" type="ORF">BpHYR1_008510</name>
</gene>
<organism evidence="3 4">
    <name type="scientific">Brachionus plicatilis</name>
    <name type="common">Marine rotifer</name>
    <name type="synonym">Brachionus muelleri</name>
    <dbReference type="NCBI Taxonomy" id="10195"/>
    <lineage>
        <taxon>Eukaryota</taxon>
        <taxon>Metazoa</taxon>
        <taxon>Spiralia</taxon>
        <taxon>Gnathifera</taxon>
        <taxon>Rotifera</taxon>
        <taxon>Eurotatoria</taxon>
        <taxon>Monogononta</taxon>
        <taxon>Pseudotrocha</taxon>
        <taxon>Ploima</taxon>
        <taxon>Brachionidae</taxon>
        <taxon>Brachionus</taxon>
    </lineage>
</organism>
<comment type="caution">
    <text evidence="3">The sequence shown here is derived from an EMBL/GenBank/DDBJ whole genome shotgun (WGS) entry which is preliminary data.</text>
</comment>
<accession>A0A3M7T4Z1</accession>
<proteinExistence type="predicted"/>
<keyword evidence="2" id="KW-1133">Transmembrane helix</keyword>
<dbReference type="Proteomes" id="UP000276133">
    <property type="component" value="Unassembled WGS sequence"/>
</dbReference>
<evidence type="ECO:0000313" key="4">
    <source>
        <dbReference type="Proteomes" id="UP000276133"/>
    </source>
</evidence>
<evidence type="ECO:0000313" key="3">
    <source>
        <dbReference type="EMBL" id="RNA42997.1"/>
    </source>
</evidence>
<feature type="region of interest" description="Disordered" evidence="1">
    <location>
        <begin position="72"/>
        <end position="93"/>
    </location>
</feature>
<dbReference type="EMBL" id="REGN01000289">
    <property type="protein sequence ID" value="RNA42997.1"/>
    <property type="molecule type" value="Genomic_DNA"/>
</dbReference>
<reference evidence="3 4" key="1">
    <citation type="journal article" date="2018" name="Sci. Rep.">
        <title>Genomic signatures of local adaptation to the degree of environmental predictability in rotifers.</title>
        <authorList>
            <person name="Franch-Gras L."/>
            <person name="Hahn C."/>
            <person name="Garcia-Roger E.M."/>
            <person name="Carmona M.J."/>
            <person name="Serra M."/>
            <person name="Gomez A."/>
        </authorList>
    </citation>
    <scope>NUCLEOTIDE SEQUENCE [LARGE SCALE GENOMIC DNA]</scope>
    <source>
        <strain evidence="3">HYR1</strain>
    </source>
</reference>